<dbReference type="GO" id="GO:0010628">
    <property type="term" value="P:positive regulation of gene expression"/>
    <property type="evidence" value="ECO:0007669"/>
    <property type="project" value="Ensembl"/>
</dbReference>
<keyword evidence="2" id="KW-0217">Developmental protein</keyword>
<dbReference type="GO" id="GO:0030214">
    <property type="term" value="P:hyaluronan catabolic process"/>
    <property type="evidence" value="ECO:0007669"/>
    <property type="project" value="Ensembl"/>
</dbReference>
<dbReference type="GO" id="GO:1904977">
    <property type="term" value="P:lymphatic endothelial cell migration"/>
    <property type="evidence" value="ECO:0007669"/>
    <property type="project" value="Ensembl"/>
</dbReference>
<dbReference type="GO" id="GO:0008543">
    <property type="term" value="P:fibroblast growth factor receptor signaling pathway"/>
    <property type="evidence" value="ECO:0007669"/>
    <property type="project" value="Ensembl"/>
</dbReference>
<dbReference type="GO" id="GO:1902913">
    <property type="term" value="P:positive regulation of neuroepithelial cell differentiation"/>
    <property type="evidence" value="ECO:0007669"/>
    <property type="project" value="Ensembl"/>
</dbReference>
<dbReference type="GO" id="GO:0090263">
    <property type="term" value="P:positive regulation of canonical Wnt signaling pathway"/>
    <property type="evidence" value="ECO:0007669"/>
    <property type="project" value="Ensembl"/>
</dbReference>
<dbReference type="GO" id="GO:0090722">
    <property type="term" value="F:receptor-receptor interaction"/>
    <property type="evidence" value="ECO:0007669"/>
    <property type="project" value="Ensembl"/>
</dbReference>
<dbReference type="Gene3D" id="6.20.90.30">
    <property type="match status" value="1"/>
</dbReference>
<dbReference type="Ensembl" id="ENSSCAT00000003422.1">
    <property type="protein sequence ID" value="ENSSCAP00000002902.1"/>
    <property type="gene ID" value="ENSSCAG00000002513.1"/>
</dbReference>
<evidence type="ECO:0000256" key="1">
    <source>
        <dbReference type="ARBA" id="ARBA00007936"/>
    </source>
</evidence>
<keyword evidence="7" id="KW-1185">Reference proteome</keyword>
<dbReference type="GO" id="GO:0060129">
    <property type="term" value="P:thyroid-stimulating hormone-secreting cell differentiation"/>
    <property type="evidence" value="ECO:0007669"/>
    <property type="project" value="Ensembl"/>
</dbReference>
<dbReference type="GO" id="GO:0042491">
    <property type="term" value="P:inner ear auditory receptor cell differentiation"/>
    <property type="evidence" value="ECO:0007669"/>
    <property type="project" value="Ensembl"/>
</dbReference>
<dbReference type="GO" id="GO:0045944">
    <property type="term" value="P:positive regulation of transcription by RNA polymerase II"/>
    <property type="evidence" value="ECO:0007669"/>
    <property type="project" value="Ensembl"/>
</dbReference>
<evidence type="ECO:0000313" key="6">
    <source>
        <dbReference type="Ensembl" id="ENSSCAP00000002902.1"/>
    </source>
</evidence>
<dbReference type="GO" id="GO:0072089">
    <property type="term" value="P:stem cell proliferation"/>
    <property type="evidence" value="ECO:0007669"/>
    <property type="project" value="Ensembl"/>
</dbReference>
<dbReference type="GO" id="GO:0048864">
    <property type="term" value="P:stem cell development"/>
    <property type="evidence" value="ECO:0007669"/>
    <property type="project" value="Ensembl"/>
</dbReference>
<dbReference type="GO" id="GO:0001658">
    <property type="term" value="P:branching involved in ureteric bud morphogenesis"/>
    <property type="evidence" value="ECO:0007669"/>
    <property type="project" value="Ensembl"/>
</dbReference>
<dbReference type="Pfam" id="PF00167">
    <property type="entry name" value="FGF"/>
    <property type="match status" value="1"/>
</dbReference>
<comment type="similarity">
    <text evidence="1 5">Belongs to the heparin-binding growth factors family.</text>
</comment>
<dbReference type="GO" id="GO:0051209">
    <property type="term" value="P:release of sequestered calcium ion into cytosol"/>
    <property type="evidence" value="ECO:0007669"/>
    <property type="project" value="Ensembl"/>
</dbReference>
<dbReference type="GO" id="GO:0060591">
    <property type="term" value="P:chondroblast differentiation"/>
    <property type="evidence" value="ECO:0007669"/>
    <property type="project" value="Ensembl"/>
</dbReference>
<dbReference type="GO" id="GO:0001935">
    <property type="term" value="P:endothelial cell proliferation"/>
    <property type="evidence" value="ECO:0007669"/>
    <property type="project" value="Ensembl"/>
</dbReference>
<dbReference type="GO" id="GO:0060070">
    <property type="term" value="P:canonical Wnt signaling pathway"/>
    <property type="evidence" value="ECO:0007669"/>
    <property type="project" value="Ensembl"/>
</dbReference>
<dbReference type="GO" id="GO:2000546">
    <property type="term" value="P:positive regulation of endothelial cell chemotaxis to fibroblast growth factor"/>
    <property type="evidence" value="ECO:0007669"/>
    <property type="project" value="Ensembl"/>
</dbReference>
<organism evidence="6 7">
    <name type="scientific">Serinus canaria</name>
    <name type="common">Island canary</name>
    <name type="synonym">Fringilla canaria</name>
    <dbReference type="NCBI Taxonomy" id="9135"/>
    <lineage>
        <taxon>Eukaryota</taxon>
        <taxon>Metazoa</taxon>
        <taxon>Chordata</taxon>
        <taxon>Craniata</taxon>
        <taxon>Vertebrata</taxon>
        <taxon>Euteleostomi</taxon>
        <taxon>Archelosauria</taxon>
        <taxon>Archosauria</taxon>
        <taxon>Dinosauria</taxon>
        <taxon>Saurischia</taxon>
        <taxon>Theropoda</taxon>
        <taxon>Coelurosauria</taxon>
        <taxon>Aves</taxon>
        <taxon>Neognathae</taxon>
        <taxon>Neoaves</taxon>
        <taxon>Telluraves</taxon>
        <taxon>Australaves</taxon>
        <taxon>Passeriformes</taxon>
        <taxon>Passeroidea</taxon>
        <taxon>Fringillidae</taxon>
        <taxon>Carduelinae</taxon>
        <taxon>Serinus</taxon>
    </lineage>
</organism>
<dbReference type="GO" id="GO:0042060">
    <property type="term" value="P:wound healing"/>
    <property type="evidence" value="ECO:0007669"/>
    <property type="project" value="Ensembl"/>
</dbReference>
<dbReference type="GO" id="GO:0005178">
    <property type="term" value="F:integrin binding"/>
    <property type="evidence" value="ECO:0007669"/>
    <property type="project" value="Ensembl"/>
</dbReference>
<dbReference type="GO" id="GO:0051897">
    <property type="term" value="P:positive regulation of phosphatidylinositol 3-kinase/protein kinase B signal transduction"/>
    <property type="evidence" value="ECO:0007669"/>
    <property type="project" value="Ensembl"/>
</dbReference>
<keyword evidence="4" id="KW-0497">Mitogen</keyword>
<dbReference type="GO" id="GO:0051726">
    <property type="term" value="P:regulation of cell cycle"/>
    <property type="evidence" value="ECO:0007669"/>
    <property type="project" value="Ensembl"/>
</dbReference>
<dbReference type="GO" id="GO:0043491">
    <property type="term" value="P:phosphatidylinositol 3-kinase/protein kinase B signal transduction"/>
    <property type="evidence" value="ECO:0007669"/>
    <property type="project" value="Ensembl"/>
</dbReference>
<dbReference type="GO" id="GO:0021930">
    <property type="term" value="P:cerebellar granule cell precursor proliferation"/>
    <property type="evidence" value="ECO:0007669"/>
    <property type="project" value="Ensembl"/>
</dbReference>
<protein>
    <recommendedName>
        <fullName evidence="5">Fibroblast growth factor</fullName>
        <shortName evidence="5">FGF</shortName>
    </recommendedName>
</protein>
<dbReference type="GO" id="GO:0001649">
    <property type="term" value="P:osteoblast differentiation"/>
    <property type="evidence" value="ECO:0007669"/>
    <property type="project" value="Ensembl"/>
</dbReference>
<dbReference type="GO" id="GO:0070371">
    <property type="term" value="P:ERK1 and ERK2 cascade"/>
    <property type="evidence" value="ECO:0007669"/>
    <property type="project" value="Ensembl"/>
</dbReference>
<dbReference type="GO" id="GO:1905564">
    <property type="term" value="P:positive regulation of vascular endothelial cell proliferation"/>
    <property type="evidence" value="ECO:0007669"/>
    <property type="project" value="Ensembl"/>
</dbReference>
<dbReference type="GO" id="GO:0021762">
    <property type="term" value="P:substantia nigra development"/>
    <property type="evidence" value="ECO:0007669"/>
    <property type="project" value="Ensembl"/>
</dbReference>
<dbReference type="GO" id="GO:0046668">
    <property type="term" value="P:regulation of retinal cell programmed cell death"/>
    <property type="evidence" value="ECO:0007669"/>
    <property type="project" value="Ensembl"/>
</dbReference>
<dbReference type="GO" id="GO:0060128">
    <property type="term" value="P:corticotropin hormone secreting cell differentiation"/>
    <property type="evidence" value="ECO:0007669"/>
    <property type="project" value="Ensembl"/>
</dbReference>
<evidence type="ECO:0000313" key="7">
    <source>
        <dbReference type="Proteomes" id="UP000694409"/>
    </source>
</evidence>
<evidence type="ECO:0000256" key="4">
    <source>
        <dbReference type="ARBA" id="ARBA00023246"/>
    </source>
</evidence>
<dbReference type="GO" id="GO:0019956">
    <property type="term" value="F:chemokine binding"/>
    <property type="evidence" value="ECO:0007669"/>
    <property type="project" value="Ensembl"/>
</dbReference>
<dbReference type="GO" id="GO:1905278">
    <property type="term" value="P:positive regulation of epithelial tube formation"/>
    <property type="evidence" value="ECO:0007669"/>
    <property type="project" value="Ensembl"/>
</dbReference>
<dbReference type="GO" id="GO:0006366">
    <property type="term" value="P:transcription by RNA polymerase II"/>
    <property type="evidence" value="ECO:0007669"/>
    <property type="project" value="Ensembl"/>
</dbReference>
<dbReference type="GO" id="GO:0051781">
    <property type="term" value="P:positive regulation of cell division"/>
    <property type="evidence" value="ECO:0007669"/>
    <property type="project" value="UniProtKB-KW"/>
</dbReference>
<dbReference type="GO" id="GO:0001759">
    <property type="term" value="P:organ induction"/>
    <property type="evidence" value="ECO:0007669"/>
    <property type="project" value="Ensembl"/>
</dbReference>
<dbReference type="GO" id="GO:0061045">
    <property type="term" value="P:negative regulation of wound healing"/>
    <property type="evidence" value="ECO:0007669"/>
    <property type="project" value="Ensembl"/>
</dbReference>
<dbReference type="GO" id="GO:0005615">
    <property type="term" value="C:extracellular space"/>
    <property type="evidence" value="ECO:0007669"/>
    <property type="project" value="Ensembl"/>
</dbReference>
<dbReference type="Proteomes" id="UP000694409">
    <property type="component" value="Unassembled WGS sequence"/>
</dbReference>
<dbReference type="GO" id="GO:0002052">
    <property type="term" value="P:positive regulation of neuroblast proliferation"/>
    <property type="evidence" value="ECO:0007669"/>
    <property type="project" value="Ensembl"/>
</dbReference>
<dbReference type="GO" id="GO:2000573">
    <property type="term" value="P:positive regulation of DNA biosynthetic process"/>
    <property type="evidence" value="ECO:0007669"/>
    <property type="project" value="Ensembl"/>
</dbReference>
<gene>
    <name evidence="6" type="primary">FGF2</name>
</gene>
<evidence type="ECO:0000256" key="3">
    <source>
        <dbReference type="ARBA" id="ARBA00022782"/>
    </source>
</evidence>
<reference evidence="6" key="2">
    <citation type="submission" date="2025-09" db="UniProtKB">
        <authorList>
            <consortium name="Ensembl"/>
        </authorList>
    </citation>
    <scope>IDENTIFICATION</scope>
</reference>
<dbReference type="GO" id="GO:0008083">
    <property type="term" value="F:growth factor activity"/>
    <property type="evidence" value="ECO:0007669"/>
    <property type="project" value="Ensembl"/>
</dbReference>
<dbReference type="GO" id="GO:0043537">
    <property type="term" value="P:negative regulation of blood vessel endothelial cell migration"/>
    <property type="evidence" value="ECO:0007669"/>
    <property type="project" value="Ensembl"/>
</dbReference>
<dbReference type="GO" id="GO:0014843">
    <property type="term" value="P:growth factor dependent regulation of skeletal muscle satellite cell proliferation"/>
    <property type="evidence" value="ECO:0007669"/>
    <property type="project" value="Ensembl"/>
</dbReference>
<dbReference type="GO" id="GO:0005125">
    <property type="term" value="F:cytokine activity"/>
    <property type="evidence" value="ECO:0007669"/>
    <property type="project" value="Ensembl"/>
</dbReference>
<dbReference type="GO" id="GO:1903672">
    <property type="term" value="P:positive regulation of sprouting angiogenesis"/>
    <property type="evidence" value="ECO:0007669"/>
    <property type="project" value="Ensembl"/>
</dbReference>
<dbReference type="InterPro" id="IPR002209">
    <property type="entry name" value="Fibroblast_GF_fam"/>
</dbReference>
<dbReference type="GO" id="GO:2000647">
    <property type="term" value="P:negative regulation of stem cell proliferation"/>
    <property type="evidence" value="ECO:0007669"/>
    <property type="project" value="Ensembl"/>
</dbReference>
<dbReference type="SMART" id="SM00442">
    <property type="entry name" value="FGF"/>
    <property type="match status" value="1"/>
</dbReference>
<dbReference type="GO" id="GO:0002042">
    <property type="term" value="P:cell migration involved in sprouting angiogenesis"/>
    <property type="evidence" value="ECO:0007669"/>
    <property type="project" value="Ensembl"/>
</dbReference>
<dbReference type="GO" id="GO:2000738">
    <property type="term" value="P:positive regulation of stem cell differentiation"/>
    <property type="evidence" value="ECO:0007669"/>
    <property type="project" value="Ensembl"/>
</dbReference>
<dbReference type="GO" id="GO:0005104">
    <property type="term" value="F:fibroblast growth factor receptor binding"/>
    <property type="evidence" value="ECO:0007669"/>
    <property type="project" value="Ensembl"/>
</dbReference>
<reference evidence="6" key="1">
    <citation type="submission" date="2025-08" db="UniProtKB">
        <authorList>
            <consortium name="Ensembl"/>
        </authorList>
    </citation>
    <scope>IDENTIFICATION</scope>
</reference>
<accession>A0A8C9MG16</accession>
<dbReference type="GO" id="GO:0010764">
    <property type="term" value="P:negative regulation of fibroblast migration"/>
    <property type="evidence" value="ECO:0007669"/>
    <property type="project" value="Ensembl"/>
</dbReference>
<dbReference type="GO" id="GO:0048678">
    <property type="term" value="P:response to axon injury"/>
    <property type="evidence" value="ECO:0007669"/>
    <property type="project" value="Ensembl"/>
</dbReference>
<keyword evidence="3" id="KW-0221">Differentiation</keyword>
<dbReference type="AlphaFoldDB" id="A0A8C9MG16"/>
<dbReference type="GO" id="GO:0042660">
    <property type="term" value="P:positive regulation of cell fate specification"/>
    <property type="evidence" value="ECO:0007669"/>
    <property type="project" value="Ensembl"/>
</dbReference>
<dbReference type="GO" id="GO:0007405">
    <property type="term" value="P:neuroblast proliferation"/>
    <property type="evidence" value="ECO:0007669"/>
    <property type="project" value="Ensembl"/>
</dbReference>
<dbReference type="GO" id="GO:0090050">
    <property type="term" value="P:positive regulation of cell migration involved in sprouting angiogenesis"/>
    <property type="evidence" value="ECO:0007669"/>
    <property type="project" value="Ensembl"/>
</dbReference>
<dbReference type="GO" id="GO:0030324">
    <property type="term" value="P:lung development"/>
    <property type="evidence" value="ECO:0007669"/>
    <property type="project" value="Ensembl"/>
</dbReference>
<dbReference type="GO" id="GO:0042056">
    <property type="term" value="F:chemoattractant activity"/>
    <property type="evidence" value="ECO:0007669"/>
    <property type="project" value="Ensembl"/>
</dbReference>
<dbReference type="GO" id="GO:1905555">
    <property type="term" value="P:positive regulation of blood vessel branching"/>
    <property type="evidence" value="ECO:0007669"/>
    <property type="project" value="Ensembl"/>
</dbReference>
<dbReference type="GO" id="GO:0042802">
    <property type="term" value="F:identical protein binding"/>
    <property type="evidence" value="ECO:0007669"/>
    <property type="project" value="Ensembl"/>
</dbReference>
<evidence type="ECO:0000256" key="2">
    <source>
        <dbReference type="ARBA" id="ARBA00022473"/>
    </source>
</evidence>
<dbReference type="PRINTS" id="PR00263">
    <property type="entry name" value="HBGFFGF"/>
</dbReference>
<evidence type="ECO:0000256" key="5">
    <source>
        <dbReference type="RuleBase" id="RU049442"/>
    </source>
</evidence>
<dbReference type="GeneTree" id="ENSGT00940000161583"/>
<dbReference type="PANTHER" id="PTHR11486">
    <property type="entry name" value="FIBROBLAST GROWTH FACTOR"/>
    <property type="match status" value="1"/>
</dbReference>
<dbReference type="GO" id="GO:0021940">
    <property type="term" value="P:positive regulation of cerebellar granule cell precursor proliferation"/>
    <property type="evidence" value="ECO:0007669"/>
    <property type="project" value="Ensembl"/>
</dbReference>
<name>A0A8C9MG16_SERCA</name>
<dbReference type="GO" id="GO:0060045">
    <property type="term" value="P:positive regulation of cardiac muscle cell proliferation"/>
    <property type="evidence" value="ECO:0007669"/>
    <property type="project" value="Ensembl"/>
</dbReference>
<dbReference type="GO" id="GO:1904707">
    <property type="term" value="P:positive regulation of vascular associated smooth muscle cell proliferation"/>
    <property type="evidence" value="ECO:0007669"/>
    <property type="project" value="Ensembl"/>
</dbReference>
<proteinExistence type="inferred from homology"/>
<dbReference type="GO" id="GO:2000648">
    <property type="term" value="P:positive regulation of stem cell proliferation"/>
    <property type="evidence" value="ECO:0007669"/>
    <property type="project" value="Ensembl"/>
</dbReference>
<dbReference type="GO" id="GO:0045609">
    <property type="term" value="P:positive regulation of inner ear auditory receptor cell differentiation"/>
    <property type="evidence" value="ECO:0007669"/>
    <property type="project" value="Ensembl"/>
</dbReference>
<dbReference type="GO" id="GO:0010001">
    <property type="term" value="P:glial cell differentiation"/>
    <property type="evidence" value="ECO:0007669"/>
    <property type="project" value="Ensembl"/>
</dbReference>
<dbReference type="InterPro" id="IPR008996">
    <property type="entry name" value="IL1/FGF"/>
</dbReference>
<dbReference type="GO" id="GO:0045669">
    <property type="term" value="P:positive regulation of osteoblast differentiation"/>
    <property type="evidence" value="ECO:0007669"/>
    <property type="project" value="Ensembl"/>
</dbReference>
<dbReference type="SUPFAM" id="SSF50353">
    <property type="entry name" value="Cytokine"/>
    <property type="match status" value="1"/>
</dbReference>
<dbReference type="GO" id="GO:0070374">
    <property type="term" value="P:positive regulation of ERK1 and ERK2 cascade"/>
    <property type="evidence" value="ECO:0007669"/>
    <property type="project" value="Ensembl"/>
</dbReference>
<dbReference type="GO" id="GO:1902748">
    <property type="term" value="P:positive regulation of lens fiber cell differentiation"/>
    <property type="evidence" value="ECO:0007669"/>
    <property type="project" value="Ensembl"/>
</dbReference>
<sequence>GGIATLPDDGGGGAFPPGHFKDPKRLYCKNGGFFLRINPDGKVDGVREKSDPHIKLQLQAEERGVVSIKGVSANRFLAMKEDGRLLALVSSTCLMSLCCCPALALCGVAFLPAGLTQLLGVGFIRRNELSTAPVSYLK</sequence>